<proteinExistence type="predicted"/>
<dbReference type="EMBL" id="LVVM01001232">
    <property type="protein sequence ID" value="OJA18940.1"/>
    <property type="molecule type" value="Genomic_DNA"/>
</dbReference>
<dbReference type="AlphaFoldDB" id="A0A1J8R4V7"/>
<evidence type="ECO:0000313" key="1">
    <source>
        <dbReference type="EMBL" id="OJA18940.1"/>
    </source>
</evidence>
<protein>
    <submittedName>
        <fullName evidence="1">Uncharacterized protein</fullName>
    </submittedName>
</protein>
<dbReference type="Proteomes" id="UP000183567">
    <property type="component" value="Unassembled WGS sequence"/>
</dbReference>
<accession>A0A1J8R4V7</accession>
<keyword evidence="2" id="KW-1185">Reference proteome</keyword>
<sequence length="58" mass="6268">MDGKRVLSGGKDASITEWAIPEDALVEDNPKEQALDDALPKDAPQEQATNHVSSFAFL</sequence>
<comment type="caution">
    <text evidence="1">The sequence shown here is derived from an EMBL/GenBank/DDBJ whole genome shotgun (WGS) entry which is preliminary data.</text>
</comment>
<reference evidence="1 2" key="1">
    <citation type="submission" date="2016-03" db="EMBL/GenBank/DDBJ databases">
        <title>Comparative genomics of the ectomycorrhizal sister species Rhizopogon vinicolor and Rhizopogon vesiculosus (Basidiomycota: Boletales) reveals a divergence of the mating type B locus.</title>
        <authorList>
            <person name="Mujic A.B."/>
            <person name="Kuo A."/>
            <person name="Tritt A."/>
            <person name="Lipzen A."/>
            <person name="Chen C."/>
            <person name="Johnson J."/>
            <person name="Sharma A."/>
            <person name="Barry K."/>
            <person name="Grigoriev I.V."/>
            <person name="Spatafora J.W."/>
        </authorList>
    </citation>
    <scope>NUCLEOTIDE SEQUENCE [LARGE SCALE GENOMIC DNA]</scope>
    <source>
        <strain evidence="1 2">AM-OR11-056</strain>
    </source>
</reference>
<name>A0A1J8R4V7_9AGAM</name>
<organism evidence="1 2">
    <name type="scientific">Rhizopogon vesiculosus</name>
    <dbReference type="NCBI Taxonomy" id="180088"/>
    <lineage>
        <taxon>Eukaryota</taxon>
        <taxon>Fungi</taxon>
        <taxon>Dikarya</taxon>
        <taxon>Basidiomycota</taxon>
        <taxon>Agaricomycotina</taxon>
        <taxon>Agaricomycetes</taxon>
        <taxon>Agaricomycetidae</taxon>
        <taxon>Boletales</taxon>
        <taxon>Suillineae</taxon>
        <taxon>Rhizopogonaceae</taxon>
        <taxon>Rhizopogon</taxon>
    </lineage>
</organism>
<evidence type="ECO:0000313" key="2">
    <source>
        <dbReference type="Proteomes" id="UP000183567"/>
    </source>
</evidence>
<gene>
    <name evidence="1" type="ORF">AZE42_10949</name>
</gene>